<accession>A0A117LFF6</accession>
<evidence type="ECO:0000313" key="10">
    <source>
        <dbReference type="Proteomes" id="UP000053961"/>
    </source>
</evidence>
<dbReference type="GO" id="GO:0003954">
    <property type="term" value="F:NADH dehydrogenase activity"/>
    <property type="evidence" value="ECO:0007669"/>
    <property type="project" value="TreeGrafter"/>
</dbReference>
<dbReference type="PRINTS" id="PR01435">
    <property type="entry name" value="NPOXDRDTASE5"/>
</dbReference>
<dbReference type="Pfam" id="PF00662">
    <property type="entry name" value="Proton_antipo_N"/>
    <property type="match status" value="1"/>
</dbReference>
<dbReference type="PANTHER" id="PTHR42829">
    <property type="entry name" value="NADH-UBIQUINONE OXIDOREDUCTASE CHAIN 5"/>
    <property type="match status" value="1"/>
</dbReference>
<feature type="transmembrane region" description="Helical" evidence="5">
    <location>
        <begin position="32"/>
        <end position="50"/>
    </location>
</feature>
<gene>
    <name evidence="8" type="ORF">XD72_1362</name>
    <name evidence="9" type="ORF">XE07_1196</name>
</gene>
<reference evidence="10 11" key="2">
    <citation type="journal article" date="2015" name="MBio">
        <title>Genome-Resolved Metagenomic Analysis Reveals Roles for Candidate Phyla and Other Microbial Community Members in Biogeochemical Transformations in Oil Reservoirs.</title>
        <authorList>
            <person name="Hu P."/>
            <person name="Tom L."/>
            <person name="Singh A."/>
            <person name="Thomas B.C."/>
            <person name="Baker B.J."/>
            <person name="Piceno Y.M."/>
            <person name="Andersen G.L."/>
            <person name="Banfield J.F."/>
        </authorList>
    </citation>
    <scope>NUCLEOTIDE SEQUENCE [LARGE SCALE GENOMIC DNA]</scope>
    <source>
        <strain evidence="8">57_489</strain>
    </source>
</reference>
<protein>
    <submittedName>
        <fullName evidence="8">F420H2 dehydrogenase, subunit L</fullName>
    </submittedName>
</protein>
<dbReference type="GO" id="GO:0008137">
    <property type="term" value="F:NADH dehydrogenase (ubiquinone) activity"/>
    <property type="evidence" value="ECO:0007669"/>
    <property type="project" value="InterPro"/>
</dbReference>
<dbReference type="AlphaFoldDB" id="A0A117LFF6"/>
<dbReference type="PATRIC" id="fig|301375.6.peg.87"/>
<evidence type="ECO:0000313" key="9">
    <source>
        <dbReference type="EMBL" id="KUK96354.1"/>
    </source>
</evidence>
<dbReference type="Pfam" id="PF00361">
    <property type="entry name" value="Proton_antipo_M"/>
    <property type="match status" value="1"/>
</dbReference>
<feature type="transmembrane region" description="Helical" evidence="5">
    <location>
        <begin position="134"/>
        <end position="153"/>
    </location>
</feature>
<evidence type="ECO:0000256" key="3">
    <source>
        <dbReference type="ARBA" id="ARBA00022989"/>
    </source>
</evidence>
<dbReference type="EMBL" id="LGHB01000015">
    <property type="protein sequence ID" value="KUK96354.1"/>
    <property type="molecule type" value="Genomic_DNA"/>
</dbReference>
<dbReference type="NCBIfam" id="NF005141">
    <property type="entry name" value="PRK06590.1"/>
    <property type="match status" value="1"/>
</dbReference>
<feature type="transmembrane region" description="Helical" evidence="5">
    <location>
        <begin position="319"/>
        <end position="342"/>
    </location>
</feature>
<comment type="caution">
    <text evidence="8">The sequence shown here is derived from an EMBL/GenBank/DDBJ whole genome shotgun (WGS) entry which is preliminary data.</text>
</comment>
<keyword evidence="2 5" id="KW-0812">Transmembrane</keyword>
<feature type="transmembrane region" description="Helical" evidence="5">
    <location>
        <begin position="218"/>
        <end position="242"/>
    </location>
</feature>
<evidence type="ECO:0000256" key="4">
    <source>
        <dbReference type="ARBA" id="ARBA00023136"/>
    </source>
</evidence>
<dbReference type="InterPro" id="IPR001750">
    <property type="entry name" value="ND/Mrp_TM"/>
</dbReference>
<feature type="transmembrane region" description="Helical" evidence="5">
    <location>
        <begin position="6"/>
        <end position="25"/>
    </location>
</feature>
<evidence type="ECO:0000259" key="6">
    <source>
        <dbReference type="Pfam" id="PF00361"/>
    </source>
</evidence>
<organism evidence="8 11">
    <name type="scientific">Methanothrix harundinacea</name>
    <dbReference type="NCBI Taxonomy" id="301375"/>
    <lineage>
        <taxon>Archaea</taxon>
        <taxon>Methanobacteriati</taxon>
        <taxon>Methanobacteriota</taxon>
        <taxon>Stenosarchaea group</taxon>
        <taxon>Methanomicrobia</taxon>
        <taxon>Methanotrichales</taxon>
        <taxon>Methanotrichaceae</taxon>
        <taxon>Methanothrix</taxon>
    </lineage>
</organism>
<name>A0A117LFF6_9EURY</name>
<dbReference type="GO" id="GO:0015990">
    <property type="term" value="P:electron transport coupled proton transport"/>
    <property type="evidence" value="ECO:0007669"/>
    <property type="project" value="TreeGrafter"/>
</dbReference>
<feature type="transmembrane region" description="Helical" evidence="5">
    <location>
        <begin position="165"/>
        <end position="185"/>
    </location>
</feature>
<feature type="transmembrane region" description="Helical" evidence="5">
    <location>
        <begin position="70"/>
        <end position="99"/>
    </location>
</feature>
<evidence type="ECO:0000313" key="11">
    <source>
        <dbReference type="Proteomes" id="UP000057043"/>
    </source>
</evidence>
<dbReference type="GO" id="GO:0016020">
    <property type="term" value="C:membrane"/>
    <property type="evidence" value="ECO:0007669"/>
    <property type="project" value="UniProtKB-SubCell"/>
</dbReference>
<dbReference type="InterPro" id="IPR018393">
    <property type="entry name" value="NADHpl_OxRdtase_5_subgr"/>
</dbReference>
<evidence type="ECO:0000259" key="7">
    <source>
        <dbReference type="Pfam" id="PF00662"/>
    </source>
</evidence>
<dbReference type="InterPro" id="IPR003945">
    <property type="entry name" value="NU5C-like"/>
</dbReference>
<sequence length="653" mass="71759">MYQDYAYLIVGLPILAFVLTIFLGWHLPKGGGFITVLATFAGFILSFGIFKEIYPNDEIVHQSMHWFASFNAGILIDPLAIVMLLMVTFVCTMIHTYALGYMEGDPGMARYFAEAGLFTAAMLGLVFSDNLLQLFIFWELVGLCSYLLIGFWYRKPSAASAAKKAFLVTRVGDVMFLAGIILLYTNMVKLNLVLPEGAYLLQFQTIYDSLTLIPPDQLTWIAVLLFGGAVGKSGQFPLHVWLPDAMEGPTTVSAMIHAATMVTAGVYLVARMFPLFYAAPNGLMIVAYVGAFTALFAATMGLVMFDIKRVLAYSTVSQLGYMMAGLGVGAAMGAFSVGVSMFHLIGHSFFKALLFLCAGSVIHAVGTNDMREMGGVLKHMKWTGLTMLAGSLTLAGFPLTTGFFSKDEIIVTAYEHGAMGFGWLPYVFAIVAALLTAIYTFRLWFLTFDGEARSDYHKHESPWIMLGPLVILALFALFMGMPTQENFYHYVGNNFEHYGVDFDELAVIGGHHVEHAAHVHEPFIIKILPIIIGVGGIIIAALFYSRWKRFDPGMVTSEGDPLRKILLKRYYQNEIYTLWFAEKVVYGIALVSNMIDLKIIDGTVNKISAISVGFGGSLRKIQTGVIQNYLTAVVLGLAVLLILIQLASMGVAI</sequence>
<feature type="transmembrane region" description="Helical" evidence="5">
    <location>
        <begin position="523"/>
        <end position="544"/>
    </location>
</feature>
<dbReference type="EMBL" id="LGFT01000030">
    <property type="protein sequence ID" value="KUK44230.1"/>
    <property type="molecule type" value="Genomic_DNA"/>
</dbReference>
<evidence type="ECO:0000256" key="2">
    <source>
        <dbReference type="ARBA" id="ARBA00022692"/>
    </source>
</evidence>
<feature type="domain" description="NADH-Ubiquinone oxidoreductase (complex I) chain 5 N-terminal" evidence="7">
    <location>
        <begin position="69"/>
        <end position="112"/>
    </location>
</feature>
<feature type="transmembrane region" description="Helical" evidence="5">
    <location>
        <begin position="423"/>
        <end position="441"/>
    </location>
</feature>
<dbReference type="InterPro" id="IPR001516">
    <property type="entry name" value="Proton_antipo_N"/>
</dbReference>
<dbReference type="Proteomes" id="UP000053961">
    <property type="component" value="Unassembled WGS sequence"/>
</dbReference>
<dbReference type="NCBIfam" id="TIGR01974">
    <property type="entry name" value="NDH_I_L"/>
    <property type="match status" value="1"/>
</dbReference>
<dbReference type="Gene3D" id="1.20.5.2700">
    <property type="match status" value="1"/>
</dbReference>
<keyword evidence="3 5" id="KW-1133">Transmembrane helix</keyword>
<feature type="transmembrane region" description="Helical" evidence="5">
    <location>
        <begin position="385"/>
        <end position="403"/>
    </location>
</feature>
<feature type="transmembrane region" description="Helical" evidence="5">
    <location>
        <begin position="629"/>
        <end position="652"/>
    </location>
</feature>
<comment type="subcellular location">
    <subcellularLocation>
        <location evidence="1">Membrane</location>
        <topology evidence="1">Multi-pass membrane protein</topology>
    </subcellularLocation>
</comment>
<proteinExistence type="predicted"/>
<feature type="transmembrane region" description="Helical" evidence="5">
    <location>
        <begin position="462"/>
        <end position="481"/>
    </location>
</feature>
<reference evidence="9" key="1">
    <citation type="journal article" date="2015" name="MBio">
        <title>Genome-resolved metagenomic analysis reveals roles for candidate phyla and other microbial community members in biogeochemical transformations in oil reservoirs.</title>
        <authorList>
            <person name="Hu P."/>
            <person name="Tom L."/>
            <person name="Singh A."/>
            <person name="Thomas B.C."/>
            <person name="Baker B.J."/>
            <person name="Piceno Y.M."/>
            <person name="Andersen G.L."/>
            <person name="Banfield J.F."/>
        </authorList>
    </citation>
    <scope>NUCLEOTIDE SEQUENCE [LARGE SCALE GENOMIC DNA]</scope>
    <source>
        <strain evidence="9">56_747</strain>
    </source>
</reference>
<dbReference type="PANTHER" id="PTHR42829:SF2">
    <property type="entry name" value="NADH-UBIQUINONE OXIDOREDUCTASE CHAIN 5"/>
    <property type="match status" value="1"/>
</dbReference>
<evidence type="ECO:0000256" key="1">
    <source>
        <dbReference type="ARBA" id="ARBA00004141"/>
    </source>
</evidence>
<feature type="domain" description="NADH:quinone oxidoreductase/Mrp antiporter transmembrane" evidence="6">
    <location>
        <begin position="128"/>
        <end position="419"/>
    </location>
</feature>
<feature type="transmembrane region" description="Helical" evidence="5">
    <location>
        <begin position="285"/>
        <end position="307"/>
    </location>
</feature>
<keyword evidence="4 5" id="KW-0472">Membrane</keyword>
<dbReference type="Proteomes" id="UP000057043">
    <property type="component" value="Unassembled WGS sequence"/>
</dbReference>
<dbReference type="PRINTS" id="PR01434">
    <property type="entry name" value="NADHDHGNASE5"/>
</dbReference>
<evidence type="ECO:0000313" key="8">
    <source>
        <dbReference type="EMBL" id="KUK44230.1"/>
    </source>
</evidence>
<feature type="transmembrane region" description="Helical" evidence="5">
    <location>
        <begin position="348"/>
        <end position="365"/>
    </location>
</feature>
<dbReference type="GO" id="GO:0042773">
    <property type="term" value="P:ATP synthesis coupled electron transport"/>
    <property type="evidence" value="ECO:0007669"/>
    <property type="project" value="InterPro"/>
</dbReference>
<evidence type="ECO:0000256" key="5">
    <source>
        <dbReference type="SAM" id="Phobius"/>
    </source>
</evidence>
<feature type="transmembrane region" description="Helical" evidence="5">
    <location>
        <begin position="254"/>
        <end position="273"/>
    </location>
</feature>